<accession>A0AAD8KR85</accession>
<keyword evidence="2" id="KW-1185">Reference proteome</keyword>
<dbReference type="Proteomes" id="UP001229421">
    <property type="component" value="Unassembled WGS sequence"/>
</dbReference>
<dbReference type="AlphaFoldDB" id="A0AAD8KR85"/>
<gene>
    <name evidence="1" type="ORF">QVD17_16701</name>
</gene>
<evidence type="ECO:0000313" key="2">
    <source>
        <dbReference type="Proteomes" id="UP001229421"/>
    </source>
</evidence>
<proteinExistence type="predicted"/>
<sequence length="183" mass="19963">MVSQVQSQPRVIVVMGKVKGQVVFLLAAVGQVQIQHRVVVDFIPLLSNSSITNMSYEEILALKECIRDVNTGLTETPTNTNEKGCGRQLLSTKIATVKRTPMLPAMKHMQEATIQVKLWDGSTFQTGQKLGPIPLDGSCYCLTVSCTVGTGQVMNKDFNTQKQLDGSSTVETAETLFSRVNTV</sequence>
<evidence type="ECO:0000313" key="1">
    <source>
        <dbReference type="EMBL" id="KAK1427940.1"/>
    </source>
</evidence>
<protein>
    <submittedName>
        <fullName evidence="1">Uncharacterized protein</fullName>
    </submittedName>
</protein>
<dbReference type="EMBL" id="JAUHHV010000004">
    <property type="protein sequence ID" value="KAK1427940.1"/>
    <property type="molecule type" value="Genomic_DNA"/>
</dbReference>
<organism evidence="1 2">
    <name type="scientific">Tagetes erecta</name>
    <name type="common">African marigold</name>
    <dbReference type="NCBI Taxonomy" id="13708"/>
    <lineage>
        <taxon>Eukaryota</taxon>
        <taxon>Viridiplantae</taxon>
        <taxon>Streptophyta</taxon>
        <taxon>Embryophyta</taxon>
        <taxon>Tracheophyta</taxon>
        <taxon>Spermatophyta</taxon>
        <taxon>Magnoliopsida</taxon>
        <taxon>eudicotyledons</taxon>
        <taxon>Gunneridae</taxon>
        <taxon>Pentapetalae</taxon>
        <taxon>asterids</taxon>
        <taxon>campanulids</taxon>
        <taxon>Asterales</taxon>
        <taxon>Asteraceae</taxon>
        <taxon>Asteroideae</taxon>
        <taxon>Heliantheae alliance</taxon>
        <taxon>Tageteae</taxon>
        <taxon>Tagetes</taxon>
    </lineage>
</organism>
<reference evidence="1" key="1">
    <citation type="journal article" date="2023" name="bioRxiv">
        <title>Improved chromosome-level genome assembly for marigold (Tagetes erecta).</title>
        <authorList>
            <person name="Jiang F."/>
            <person name="Yuan L."/>
            <person name="Wang S."/>
            <person name="Wang H."/>
            <person name="Xu D."/>
            <person name="Wang A."/>
            <person name="Fan W."/>
        </authorList>
    </citation>
    <scope>NUCLEOTIDE SEQUENCE</scope>
    <source>
        <strain evidence="1">WSJ</strain>
        <tissue evidence="1">Leaf</tissue>
    </source>
</reference>
<name>A0AAD8KR85_TARER</name>
<comment type="caution">
    <text evidence="1">The sequence shown here is derived from an EMBL/GenBank/DDBJ whole genome shotgun (WGS) entry which is preliminary data.</text>
</comment>